<keyword evidence="9 10" id="KW-0998">Cell outer membrane</keyword>
<dbReference type="Gene3D" id="2.40.170.20">
    <property type="entry name" value="TonB-dependent receptor, beta-barrel domain"/>
    <property type="match status" value="1"/>
</dbReference>
<evidence type="ECO:0000256" key="4">
    <source>
        <dbReference type="ARBA" id="ARBA00022452"/>
    </source>
</evidence>
<dbReference type="NCBIfam" id="TIGR01785">
    <property type="entry name" value="TonB-hemin"/>
    <property type="match status" value="1"/>
</dbReference>
<evidence type="ECO:0000256" key="8">
    <source>
        <dbReference type="ARBA" id="ARBA00023136"/>
    </source>
</evidence>
<organism evidence="16 17">
    <name type="scientific">Litoribacillus peritrichatus</name>
    <dbReference type="NCBI Taxonomy" id="718191"/>
    <lineage>
        <taxon>Bacteria</taxon>
        <taxon>Pseudomonadati</taxon>
        <taxon>Pseudomonadota</taxon>
        <taxon>Gammaproteobacteria</taxon>
        <taxon>Oceanospirillales</taxon>
        <taxon>Oceanospirillaceae</taxon>
        <taxon>Litoribacillus</taxon>
    </lineage>
</organism>
<sequence>MSKALTALAVGSLSSLLITQTAVANQNPVHEKNQNVKGVTEFKKVMVKATRVEQDSDEVNRSVAIVNKEKLEETQANSVAEVASYQANISVAGGAVPGNHKINIRGLEGDKVLQVIDGARSNTNFSHRPSFFLDPELLQSFEIMKGPSSSLWGSGAIGGVVVQNTIEANDIIQEGNNSGGFIKQGYQDNGDAWTTTGSYATKYKDFDALVAGTYKNSDGMDQGNGDTLYGTEAINKTLLTKLGWNLDKHQRLAVQYRHSDLNGHPPTVGSSDNQENSSDALIDRLVKDTNVAIDYTHQGSSDLLNLNAKLYVNNTNNKEINTFDGTDKSDVKTLGMNLFNQFNFGNTKVLLGLDGYQDTIEVSRAVDSNSATGNRPEPPTKAETKVWGSFTKITHDINTQWQVEAGVRFDSFDTKSKDTGTSEDETALSPSAAVRWKTTDWMSWTLRYDEAFRAPSSYELYIEGTHFNYGNPGWDNTFIPNPDLKPEKAQNIELTLDLAFNNLLGKDSLALQATAFQNDVEDFIYLDVQTNPDFGPPPACKCVTGTSTHINATDAELWGYEIMADYQNGPFSASLSYGQTRGTHETTLGANTTEDHLDNIPADKWVADISYGFWNIDTKLGLRIMDVEKQNRIEFEEGSPQSYDGYTLTDIYATWEPSAAKLDGIKVDFVLANAFDQNYRQAWSEVSEPGRAARISAKYSF</sequence>
<evidence type="ECO:0000256" key="10">
    <source>
        <dbReference type="PROSITE-ProRule" id="PRU01360"/>
    </source>
</evidence>
<feature type="domain" description="TonB-dependent receptor-like beta-barrel" evidence="14">
    <location>
        <begin position="256"/>
        <end position="664"/>
    </location>
</feature>
<evidence type="ECO:0000256" key="1">
    <source>
        <dbReference type="ARBA" id="ARBA00004571"/>
    </source>
</evidence>
<dbReference type="InterPro" id="IPR010949">
    <property type="entry name" value="TonB_Hb/transfer/lactofer_rcpt"/>
</dbReference>
<keyword evidence="4 10" id="KW-1134">Transmembrane beta strand</keyword>
<dbReference type="InterPro" id="IPR039426">
    <property type="entry name" value="TonB-dep_rcpt-like"/>
</dbReference>
<dbReference type="InterPro" id="IPR000531">
    <property type="entry name" value="Beta-barrel_TonB"/>
</dbReference>
<dbReference type="NCBIfam" id="TIGR01786">
    <property type="entry name" value="TonB-hemlactrns"/>
    <property type="match status" value="1"/>
</dbReference>
<dbReference type="Gene3D" id="2.170.130.10">
    <property type="entry name" value="TonB-dependent receptor, plug domain"/>
    <property type="match status" value="1"/>
</dbReference>
<dbReference type="RefSeq" id="WP_344797294.1">
    <property type="nucleotide sequence ID" value="NZ_BAABBN010000004.1"/>
</dbReference>
<evidence type="ECO:0000256" key="6">
    <source>
        <dbReference type="ARBA" id="ARBA00022729"/>
    </source>
</evidence>
<comment type="caution">
    <text evidence="16">The sequence shown here is derived from an EMBL/GenBank/DDBJ whole genome shotgun (WGS) entry which is preliminary data.</text>
</comment>
<gene>
    <name evidence="16" type="ORF">GCM10022277_16090</name>
</gene>
<keyword evidence="3 10" id="KW-0813">Transport</keyword>
<dbReference type="EMBL" id="BAABBN010000004">
    <property type="protein sequence ID" value="GAA3921091.1"/>
    <property type="molecule type" value="Genomic_DNA"/>
</dbReference>
<feature type="domain" description="TonB-dependent receptor plug" evidence="15">
    <location>
        <begin position="57"/>
        <end position="160"/>
    </location>
</feature>
<dbReference type="PROSITE" id="PS52016">
    <property type="entry name" value="TONB_DEPENDENT_REC_3"/>
    <property type="match status" value="1"/>
</dbReference>
<dbReference type="PANTHER" id="PTHR30069:SF41">
    <property type="entry name" value="HEME_HEMOPEXIN UTILIZATION PROTEIN C"/>
    <property type="match status" value="1"/>
</dbReference>
<dbReference type="InterPro" id="IPR011276">
    <property type="entry name" value="TonB_haem/Hb_rcpt"/>
</dbReference>
<evidence type="ECO:0000256" key="13">
    <source>
        <dbReference type="SAM" id="SignalP"/>
    </source>
</evidence>
<dbReference type="CDD" id="cd01347">
    <property type="entry name" value="ligand_gated_channel"/>
    <property type="match status" value="1"/>
</dbReference>
<proteinExistence type="inferred from homology"/>
<evidence type="ECO:0000256" key="2">
    <source>
        <dbReference type="ARBA" id="ARBA00009810"/>
    </source>
</evidence>
<dbReference type="Pfam" id="PF00593">
    <property type="entry name" value="TonB_dep_Rec_b-barrel"/>
    <property type="match status" value="1"/>
</dbReference>
<evidence type="ECO:0000256" key="11">
    <source>
        <dbReference type="PROSITE-ProRule" id="PRU10144"/>
    </source>
</evidence>
<dbReference type="Pfam" id="PF07715">
    <property type="entry name" value="Plug"/>
    <property type="match status" value="1"/>
</dbReference>
<name>A0ABP7MHQ8_9GAMM</name>
<accession>A0ABP7MHQ8</accession>
<keyword evidence="7 12" id="KW-0798">TonB box</keyword>
<evidence type="ECO:0000256" key="9">
    <source>
        <dbReference type="ARBA" id="ARBA00023237"/>
    </source>
</evidence>
<dbReference type="InterPro" id="IPR037066">
    <property type="entry name" value="Plug_dom_sf"/>
</dbReference>
<evidence type="ECO:0000256" key="12">
    <source>
        <dbReference type="RuleBase" id="RU003357"/>
    </source>
</evidence>
<evidence type="ECO:0000256" key="5">
    <source>
        <dbReference type="ARBA" id="ARBA00022692"/>
    </source>
</evidence>
<keyword evidence="6 13" id="KW-0732">Signal</keyword>
<evidence type="ECO:0000313" key="17">
    <source>
        <dbReference type="Proteomes" id="UP001501565"/>
    </source>
</evidence>
<dbReference type="PANTHER" id="PTHR30069">
    <property type="entry name" value="TONB-DEPENDENT OUTER MEMBRANE RECEPTOR"/>
    <property type="match status" value="1"/>
</dbReference>
<dbReference type="InterPro" id="IPR036942">
    <property type="entry name" value="Beta-barrel_TonB_sf"/>
</dbReference>
<feature type="chain" id="PRO_5045237082" evidence="13">
    <location>
        <begin position="25"/>
        <end position="701"/>
    </location>
</feature>
<keyword evidence="8 10" id="KW-0472">Membrane</keyword>
<protein>
    <submittedName>
        <fullName evidence="16">TonB-dependent hemoglobin/transferrin/lactoferrin family receptor</fullName>
    </submittedName>
</protein>
<evidence type="ECO:0000313" key="16">
    <source>
        <dbReference type="EMBL" id="GAA3921091.1"/>
    </source>
</evidence>
<dbReference type="InterPro" id="IPR012910">
    <property type="entry name" value="Plug_dom"/>
</dbReference>
<keyword evidence="16" id="KW-0675">Receptor</keyword>
<evidence type="ECO:0000259" key="15">
    <source>
        <dbReference type="Pfam" id="PF07715"/>
    </source>
</evidence>
<reference evidence="17" key="1">
    <citation type="journal article" date="2019" name="Int. J. Syst. Evol. Microbiol.">
        <title>The Global Catalogue of Microorganisms (GCM) 10K type strain sequencing project: providing services to taxonomists for standard genome sequencing and annotation.</title>
        <authorList>
            <consortium name="The Broad Institute Genomics Platform"/>
            <consortium name="The Broad Institute Genome Sequencing Center for Infectious Disease"/>
            <person name="Wu L."/>
            <person name="Ma J."/>
        </authorList>
    </citation>
    <scope>NUCLEOTIDE SEQUENCE [LARGE SCALE GENOMIC DNA]</scope>
    <source>
        <strain evidence="17">JCM 17551</strain>
    </source>
</reference>
<evidence type="ECO:0000256" key="7">
    <source>
        <dbReference type="ARBA" id="ARBA00023077"/>
    </source>
</evidence>
<feature type="signal peptide" evidence="13">
    <location>
        <begin position="1"/>
        <end position="24"/>
    </location>
</feature>
<dbReference type="SUPFAM" id="SSF56935">
    <property type="entry name" value="Porins"/>
    <property type="match status" value="1"/>
</dbReference>
<dbReference type="PROSITE" id="PS01156">
    <property type="entry name" value="TONB_DEPENDENT_REC_2"/>
    <property type="match status" value="1"/>
</dbReference>
<feature type="short sequence motif" description="TonB C-terminal box" evidence="11">
    <location>
        <begin position="684"/>
        <end position="701"/>
    </location>
</feature>
<comment type="subcellular location">
    <subcellularLocation>
        <location evidence="1 10">Cell outer membrane</location>
        <topology evidence="1 10">Multi-pass membrane protein</topology>
    </subcellularLocation>
</comment>
<dbReference type="Proteomes" id="UP001501565">
    <property type="component" value="Unassembled WGS sequence"/>
</dbReference>
<comment type="similarity">
    <text evidence="2 10 12">Belongs to the TonB-dependent receptor family.</text>
</comment>
<keyword evidence="5 10" id="KW-0812">Transmembrane</keyword>
<dbReference type="InterPro" id="IPR010917">
    <property type="entry name" value="TonB_rcpt_CS"/>
</dbReference>
<keyword evidence="17" id="KW-1185">Reference proteome</keyword>
<evidence type="ECO:0000256" key="3">
    <source>
        <dbReference type="ARBA" id="ARBA00022448"/>
    </source>
</evidence>
<evidence type="ECO:0000259" key="14">
    <source>
        <dbReference type="Pfam" id="PF00593"/>
    </source>
</evidence>